<dbReference type="InterPro" id="IPR053235">
    <property type="entry name" value="Ser_Thr_kinase"/>
</dbReference>
<dbReference type="GO" id="GO:0006508">
    <property type="term" value="P:proteolysis"/>
    <property type="evidence" value="ECO:0007669"/>
    <property type="project" value="UniProtKB-KW"/>
</dbReference>
<dbReference type="Gene3D" id="3.30.200.20">
    <property type="entry name" value="Phosphorylase Kinase, domain 1"/>
    <property type="match status" value="1"/>
</dbReference>
<dbReference type="InterPro" id="IPR023827">
    <property type="entry name" value="Peptidase_S8_Asp-AS"/>
</dbReference>
<evidence type="ECO:0000256" key="4">
    <source>
        <dbReference type="PROSITE-ProRule" id="PRU01240"/>
    </source>
</evidence>
<feature type="active site" description="Charge relay system" evidence="4">
    <location>
        <position position="243"/>
    </location>
</feature>
<dbReference type="InterPro" id="IPR000209">
    <property type="entry name" value="Peptidase_S8/S53_dom"/>
</dbReference>
<comment type="similarity">
    <text evidence="4">Belongs to the peptidase S8 family.</text>
</comment>
<name>A0A8H3F6Z3_9LECA</name>
<dbReference type="InterPro" id="IPR008271">
    <property type="entry name" value="Ser/Thr_kinase_AS"/>
</dbReference>
<dbReference type="Pfam" id="PF00082">
    <property type="entry name" value="Peptidase_S8"/>
    <property type="match status" value="1"/>
</dbReference>
<dbReference type="AlphaFoldDB" id="A0A8H3F6Z3"/>
<evidence type="ECO:0000256" key="3">
    <source>
        <dbReference type="ARBA" id="ARBA00022825"/>
    </source>
</evidence>
<dbReference type="SMART" id="SM00220">
    <property type="entry name" value="S_TKc"/>
    <property type="match status" value="1"/>
</dbReference>
<evidence type="ECO:0000313" key="6">
    <source>
        <dbReference type="EMBL" id="CAF9916738.1"/>
    </source>
</evidence>
<evidence type="ECO:0000259" key="5">
    <source>
        <dbReference type="PROSITE" id="PS50011"/>
    </source>
</evidence>
<dbReference type="InterPro" id="IPR036852">
    <property type="entry name" value="Peptidase_S8/S53_dom_sf"/>
</dbReference>
<protein>
    <recommendedName>
        <fullName evidence="5">Protein kinase domain-containing protein</fullName>
    </recommendedName>
</protein>
<comment type="caution">
    <text evidence="6">The sequence shown here is derived from an EMBL/GenBank/DDBJ whole genome shotgun (WGS) entry which is preliminary data.</text>
</comment>
<dbReference type="GO" id="GO:0004252">
    <property type="term" value="F:serine-type endopeptidase activity"/>
    <property type="evidence" value="ECO:0007669"/>
    <property type="project" value="UniProtKB-UniRule"/>
</dbReference>
<dbReference type="OrthoDB" id="4062651at2759"/>
<proteinExistence type="inferred from homology"/>
<dbReference type="InterPro" id="IPR000719">
    <property type="entry name" value="Prot_kinase_dom"/>
</dbReference>
<dbReference type="PANTHER" id="PTHR24361:SF613">
    <property type="entry name" value="NUCLEAR RECEPTOR-BINDING PROTEIN-RELATED"/>
    <property type="match status" value="1"/>
</dbReference>
<dbReference type="PROSITE" id="PS51892">
    <property type="entry name" value="SUBTILASE"/>
    <property type="match status" value="1"/>
</dbReference>
<dbReference type="Proteomes" id="UP000664521">
    <property type="component" value="Unassembled WGS sequence"/>
</dbReference>
<dbReference type="Pfam" id="PF00069">
    <property type="entry name" value="Pkinase"/>
    <property type="match status" value="1"/>
</dbReference>
<feature type="active site" description="Charge relay system" evidence="4">
    <location>
        <position position="38"/>
    </location>
</feature>
<sequence length="654" mass="74112">MNQSPAERWLCDLEERTHELVGRGRKSSHPNVKIALLDSGIDGTHKAFQTRRTRIKGFKSWVAEPVDEFTIEGLSRHTLDKSCRDGTGHGTHKAALILRVAPWADLYIGRVVEDKDLNAANVATAIRWAVSQWQVDIICLPLGFPRRIEVISNAITVAAQKVVIFAAASNKGLNCSGPAYPARDEKVICINSAHYNGGESDDNPEPIWGQNLSTLGENVTSAWPKALSSEANPESMKVTSGTSVATAIAASIGALLLDFVRQDHEVAALRWAAEKMRTMDGMKVVLHDMAKKINRFRYIEPFTYLDGSEDDSELGSFSRRESALNKIFQILRNEFEYKPIIDSLSTTASSAFDGLGLVPSSGFNFVPIKLLGRGSYSEVDEVQESLMGMRYARKRIYLDTIISSEEIESRFVNEIKIMQRLRHLHIPEIAFWFREERVYSLFMQPVADYDLQQYLNLCASEKFPKAMTKCIYPWFGCLLNALDYAHGLNILHGDIKPSNILIKDDQPFLSDFGLARNIDQMSSSQSSKHEIQGTHMYLAPEVTHNQPKGRSSDVFALGCVFSEMNTIMRRESLEEYREFRLSNGSTSYRDCLPRVKEWLRMYKGDNQPQNVLLKVILGMVEEKPQRRYSAKNAFDLLRRERQFYCCKCQRLALY</sequence>
<evidence type="ECO:0000313" key="7">
    <source>
        <dbReference type="Proteomes" id="UP000664521"/>
    </source>
</evidence>
<feature type="domain" description="Protein kinase" evidence="5">
    <location>
        <begin position="365"/>
        <end position="644"/>
    </location>
</feature>
<dbReference type="PROSITE" id="PS50011">
    <property type="entry name" value="PROTEIN_KINASE_DOM"/>
    <property type="match status" value="1"/>
</dbReference>
<organism evidence="6 7">
    <name type="scientific">Heterodermia speciosa</name>
    <dbReference type="NCBI Taxonomy" id="116794"/>
    <lineage>
        <taxon>Eukaryota</taxon>
        <taxon>Fungi</taxon>
        <taxon>Dikarya</taxon>
        <taxon>Ascomycota</taxon>
        <taxon>Pezizomycotina</taxon>
        <taxon>Lecanoromycetes</taxon>
        <taxon>OSLEUM clade</taxon>
        <taxon>Lecanoromycetidae</taxon>
        <taxon>Caliciales</taxon>
        <taxon>Physciaceae</taxon>
        <taxon>Heterodermia</taxon>
    </lineage>
</organism>
<dbReference type="PRINTS" id="PR00723">
    <property type="entry name" value="SUBTILISIN"/>
</dbReference>
<dbReference type="CDD" id="cd00180">
    <property type="entry name" value="PKc"/>
    <property type="match status" value="1"/>
</dbReference>
<dbReference type="InterPro" id="IPR011009">
    <property type="entry name" value="Kinase-like_dom_sf"/>
</dbReference>
<dbReference type="PROSITE" id="PS00108">
    <property type="entry name" value="PROTEIN_KINASE_ST"/>
    <property type="match status" value="1"/>
</dbReference>
<dbReference type="CDD" id="cd00306">
    <property type="entry name" value="Peptidases_S8_S53"/>
    <property type="match status" value="1"/>
</dbReference>
<evidence type="ECO:0000256" key="2">
    <source>
        <dbReference type="ARBA" id="ARBA00022801"/>
    </source>
</evidence>
<evidence type="ECO:0000256" key="1">
    <source>
        <dbReference type="ARBA" id="ARBA00022670"/>
    </source>
</evidence>
<dbReference type="GO" id="GO:0004674">
    <property type="term" value="F:protein serine/threonine kinase activity"/>
    <property type="evidence" value="ECO:0007669"/>
    <property type="project" value="TreeGrafter"/>
</dbReference>
<dbReference type="Gene3D" id="3.40.50.200">
    <property type="entry name" value="Peptidase S8/S53 domain"/>
    <property type="match status" value="1"/>
</dbReference>
<dbReference type="SUPFAM" id="SSF52743">
    <property type="entry name" value="Subtilisin-like"/>
    <property type="match status" value="1"/>
</dbReference>
<dbReference type="EMBL" id="CAJPDS010000018">
    <property type="protein sequence ID" value="CAF9916738.1"/>
    <property type="molecule type" value="Genomic_DNA"/>
</dbReference>
<dbReference type="Gene3D" id="1.10.510.10">
    <property type="entry name" value="Transferase(Phosphotransferase) domain 1"/>
    <property type="match status" value="1"/>
</dbReference>
<dbReference type="InterPro" id="IPR015500">
    <property type="entry name" value="Peptidase_S8_subtilisin-rel"/>
</dbReference>
<dbReference type="PANTHER" id="PTHR24361">
    <property type="entry name" value="MITOGEN-ACTIVATED KINASE KINASE KINASE"/>
    <property type="match status" value="1"/>
</dbReference>
<reference evidence="6" key="1">
    <citation type="submission" date="2021-03" db="EMBL/GenBank/DDBJ databases">
        <authorList>
            <person name="Tagirdzhanova G."/>
        </authorList>
    </citation>
    <scope>NUCLEOTIDE SEQUENCE</scope>
</reference>
<gene>
    <name evidence="6" type="ORF">HETSPECPRED_002996</name>
</gene>
<keyword evidence="2 4" id="KW-0378">Hydrolase</keyword>
<keyword evidence="1 4" id="KW-0645">Protease</keyword>
<feature type="active site" description="Charge relay system" evidence="4">
    <location>
        <position position="89"/>
    </location>
</feature>
<dbReference type="GO" id="GO:0005737">
    <property type="term" value="C:cytoplasm"/>
    <property type="evidence" value="ECO:0007669"/>
    <property type="project" value="TreeGrafter"/>
</dbReference>
<dbReference type="SUPFAM" id="SSF56112">
    <property type="entry name" value="Protein kinase-like (PK-like)"/>
    <property type="match status" value="1"/>
</dbReference>
<accession>A0A8H3F6Z3</accession>
<keyword evidence="7" id="KW-1185">Reference proteome</keyword>
<keyword evidence="3 4" id="KW-0720">Serine protease</keyword>
<dbReference type="GO" id="GO:0005524">
    <property type="term" value="F:ATP binding"/>
    <property type="evidence" value="ECO:0007669"/>
    <property type="project" value="InterPro"/>
</dbReference>
<dbReference type="PROSITE" id="PS00136">
    <property type="entry name" value="SUBTILASE_ASP"/>
    <property type="match status" value="1"/>
</dbReference>